<keyword evidence="1" id="KW-0560">Oxidoreductase</keyword>
<organism evidence="4 5">
    <name type="scientific">Isoptericola halotolerans</name>
    <dbReference type="NCBI Taxonomy" id="300560"/>
    <lineage>
        <taxon>Bacteria</taxon>
        <taxon>Bacillati</taxon>
        <taxon>Actinomycetota</taxon>
        <taxon>Actinomycetes</taxon>
        <taxon>Micrococcales</taxon>
        <taxon>Promicromonosporaceae</taxon>
        <taxon>Isoptericola</taxon>
    </lineage>
</organism>
<feature type="compositionally biased region" description="Basic and acidic residues" evidence="2">
    <location>
        <begin position="411"/>
        <end position="426"/>
    </location>
</feature>
<gene>
    <name evidence="4" type="ORF">BCL65_107210</name>
</gene>
<protein>
    <submittedName>
        <fullName evidence="4">Pyridine nucleotide-disulfide oxidoreductase</fullName>
    </submittedName>
</protein>
<dbReference type="PANTHER" id="PTHR43539:SF78">
    <property type="entry name" value="FLAVIN-CONTAINING MONOOXYGENASE"/>
    <property type="match status" value="1"/>
</dbReference>
<evidence type="ECO:0000313" key="5">
    <source>
        <dbReference type="Proteomes" id="UP000239895"/>
    </source>
</evidence>
<evidence type="ECO:0000256" key="1">
    <source>
        <dbReference type="ARBA" id="ARBA00023002"/>
    </source>
</evidence>
<feature type="region of interest" description="Disordered" evidence="2">
    <location>
        <begin position="403"/>
        <end position="426"/>
    </location>
</feature>
<comment type="caution">
    <text evidence="4">The sequence shown here is derived from an EMBL/GenBank/DDBJ whole genome shotgun (WGS) entry which is preliminary data.</text>
</comment>
<dbReference type="InterPro" id="IPR036188">
    <property type="entry name" value="FAD/NAD-bd_sf"/>
</dbReference>
<reference evidence="4 5" key="1">
    <citation type="submission" date="2018-03" db="EMBL/GenBank/DDBJ databases">
        <title>Comparative analysis of microorganisms from saline springs in Andes Mountain Range, Colombia.</title>
        <authorList>
            <person name="Rubin E."/>
        </authorList>
    </citation>
    <scope>NUCLEOTIDE SEQUENCE [LARGE SCALE GENOMIC DNA]</scope>
    <source>
        <strain evidence="4 5">CG 23</strain>
    </source>
</reference>
<accession>A0ABX5EDI2</accession>
<dbReference type="PRINTS" id="PR00368">
    <property type="entry name" value="FADPNR"/>
</dbReference>
<dbReference type="SUPFAM" id="SSF51905">
    <property type="entry name" value="FAD/NAD(P)-binding domain"/>
    <property type="match status" value="2"/>
</dbReference>
<dbReference type="PRINTS" id="PR00411">
    <property type="entry name" value="PNDRDTASEI"/>
</dbReference>
<name>A0ABX5EDI2_9MICO</name>
<dbReference type="Gene3D" id="3.50.50.60">
    <property type="entry name" value="FAD/NAD(P)-binding domain"/>
    <property type="match status" value="1"/>
</dbReference>
<dbReference type="EMBL" id="PVTX01000007">
    <property type="protein sequence ID" value="PRZ05722.1"/>
    <property type="molecule type" value="Genomic_DNA"/>
</dbReference>
<evidence type="ECO:0000313" key="4">
    <source>
        <dbReference type="EMBL" id="PRZ05722.1"/>
    </source>
</evidence>
<dbReference type="InterPro" id="IPR050982">
    <property type="entry name" value="Auxin_biosynth/cation_transpt"/>
</dbReference>
<sequence length="426" mass="45394">MTVGWPHGARGMAVDPGGVGARVTVTAPPTAPDVPEVADVVVIGAGQAGLSAAYHLRRRGAVPAAAAPSGTGEAPRTFVVLDAEDGPGGAWRHRWRSLRMATVNGIYDLPGLEQPGVDPEAASVDVLPAYFADYEDELGLAVVRPVRVRRVERTADGTGLLVRWEAGGRSGTVAARAIVNATGTWTKPFWPYYPGQESFRGRQLHTADYVRAEDLAGARVAVVGGGISAVQLLDEISHVARTFWFTRREPVWREDFGPDDGSRAVAMVDERVREGLPPQSVVSVTGLIRTPSLHAAAERGVLERRPMFTRIVPDGVVTVDGDVLPVDVIFWNTGFRAALDHLRPLHLREPGGGVRMDATQVAGEPRVHLVGYGPSASTVGANRAGREAVARILGLLAAEDERLPAPPRGARAADGHRRSVEDLTAR</sequence>
<dbReference type="InterPro" id="IPR023753">
    <property type="entry name" value="FAD/NAD-binding_dom"/>
</dbReference>
<evidence type="ECO:0000259" key="3">
    <source>
        <dbReference type="Pfam" id="PF07992"/>
    </source>
</evidence>
<dbReference type="Pfam" id="PF07992">
    <property type="entry name" value="Pyr_redox_2"/>
    <property type="match status" value="1"/>
</dbReference>
<keyword evidence="5" id="KW-1185">Reference proteome</keyword>
<dbReference type="Proteomes" id="UP000239895">
    <property type="component" value="Unassembled WGS sequence"/>
</dbReference>
<feature type="domain" description="FAD/NAD(P)-binding" evidence="3">
    <location>
        <begin position="168"/>
        <end position="371"/>
    </location>
</feature>
<dbReference type="PANTHER" id="PTHR43539">
    <property type="entry name" value="FLAVIN-BINDING MONOOXYGENASE-LIKE PROTEIN (AFU_ORTHOLOGUE AFUA_4G09220)"/>
    <property type="match status" value="1"/>
</dbReference>
<proteinExistence type="predicted"/>
<evidence type="ECO:0000256" key="2">
    <source>
        <dbReference type="SAM" id="MobiDB-lite"/>
    </source>
</evidence>